<evidence type="ECO:0008006" key="4">
    <source>
        <dbReference type="Google" id="ProtNLM"/>
    </source>
</evidence>
<feature type="compositionally biased region" description="Basic and acidic residues" evidence="1">
    <location>
        <begin position="168"/>
        <end position="190"/>
    </location>
</feature>
<dbReference type="EMBL" id="VIFY01000355">
    <property type="protein sequence ID" value="TQB67582.1"/>
    <property type="molecule type" value="Genomic_DNA"/>
</dbReference>
<dbReference type="PANTHER" id="PTHR47843:SF2">
    <property type="entry name" value="BTB DOMAIN-CONTAINING PROTEIN"/>
    <property type="match status" value="1"/>
</dbReference>
<evidence type="ECO:0000256" key="1">
    <source>
        <dbReference type="SAM" id="MobiDB-lite"/>
    </source>
</evidence>
<evidence type="ECO:0000313" key="3">
    <source>
        <dbReference type="Proteomes" id="UP000319663"/>
    </source>
</evidence>
<proteinExistence type="predicted"/>
<dbReference type="AlphaFoldDB" id="A0A507QK61"/>
<name>A0A507QK61_MONPU</name>
<gene>
    <name evidence="2" type="ORF">MPDQ_005189</name>
</gene>
<accession>A0A507QK61</accession>
<feature type="compositionally biased region" description="Basic and acidic residues" evidence="1">
    <location>
        <begin position="94"/>
        <end position="106"/>
    </location>
</feature>
<protein>
    <recommendedName>
        <fullName evidence="4">BTB domain-containing protein</fullName>
    </recommendedName>
</protein>
<dbReference type="OrthoDB" id="448954at2759"/>
<evidence type="ECO:0000313" key="2">
    <source>
        <dbReference type="EMBL" id="TQB67582.1"/>
    </source>
</evidence>
<dbReference type="STRING" id="5098.A0A507QK61"/>
<organism evidence="2 3">
    <name type="scientific">Monascus purpureus</name>
    <name type="common">Red mold</name>
    <name type="synonym">Monascus anka</name>
    <dbReference type="NCBI Taxonomy" id="5098"/>
    <lineage>
        <taxon>Eukaryota</taxon>
        <taxon>Fungi</taxon>
        <taxon>Dikarya</taxon>
        <taxon>Ascomycota</taxon>
        <taxon>Pezizomycotina</taxon>
        <taxon>Eurotiomycetes</taxon>
        <taxon>Eurotiomycetidae</taxon>
        <taxon>Eurotiales</taxon>
        <taxon>Aspergillaceae</taxon>
        <taxon>Monascus</taxon>
    </lineage>
</organism>
<reference evidence="2 3" key="1">
    <citation type="submission" date="2019-06" db="EMBL/GenBank/DDBJ databases">
        <title>Wine fermentation using esterase from Monascus purpureus.</title>
        <authorList>
            <person name="Geng C."/>
            <person name="Zhang Y."/>
        </authorList>
    </citation>
    <scope>NUCLEOTIDE SEQUENCE [LARGE SCALE GENOMIC DNA]</scope>
    <source>
        <strain evidence="2">HQ1</strain>
    </source>
</reference>
<comment type="caution">
    <text evidence="2">The sequence shown here is derived from an EMBL/GenBank/DDBJ whole genome shotgun (WGS) entry which is preliminary data.</text>
</comment>
<dbReference type="Proteomes" id="UP000319663">
    <property type="component" value="Unassembled WGS sequence"/>
</dbReference>
<feature type="region of interest" description="Disordered" evidence="1">
    <location>
        <begin position="82"/>
        <end position="256"/>
    </location>
</feature>
<feature type="compositionally biased region" description="Pro residues" evidence="1">
    <location>
        <begin position="134"/>
        <end position="144"/>
    </location>
</feature>
<keyword evidence="3" id="KW-1185">Reference proteome</keyword>
<sequence>MEDPRDYARIVCSAPFTFLIGPEHTKITIQSGLAHHVSQPLDHLMNNGQTRESKHRIVLLEDEDPETFIAFCEYAYTGDYTVPPSGARPVGNPRGKDRDGEQERHNRVASPVSVNSGPFKGHLRRGSDWFSENVPPPVPSPPPRSVGSLAGDAGAEREGYNDGNDDSALFKDGPEDAGDKELGSGLKGDDAEGPEDGATSAAVEPQAFNARGSSRKNKKNKRRQRAGESRDNITPSLTPPWTPPEKPAEEVQAQVEDRAPPTMEMAASTTMVNDWEQAVVSTAADEDELLERRMRPVIDTSFVDEPLPETMDEGRKGNLWDEFVSLDYADHRSSRENTQAGLGPRPSPTHCAMGSAQMDNIPYLVFHAKVYVFATRYLIPALAQLCLRKLHHDLVNLSFPAPGSEYDDEEGVALTTAKGRMVLALLHFTYTKTARLEPISPTSATQLRDNELRKLVCHYAACKVRALAEYCPPWDGTMPLPADGKGNDSIARQGLQGLLDSTTELASDLVYRMM</sequence>
<feature type="compositionally biased region" description="Basic residues" evidence="1">
    <location>
        <begin position="213"/>
        <end position="224"/>
    </location>
</feature>
<dbReference type="PANTHER" id="PTHR47843">
    <property type="entry name" value="BTB DOMAIN-CONTAINING PROTEIN-RELATED"/>
    <property type="match status" value="1"/>
</dbReference>